<evidence type="ECO:0000256" key="1">
    <source>
        <dbReference type="ARBA" id="ARBA00022679"/>
    </source>
</evidence>
<dbReference type="AlphaFoldDB" id="A0A8H7D8S4"/>
<feature type="domain" description="Chalcone/stilbene synthase N-terminal" evidence="2">
    <location>
        <begin position="64"/>
        <end position="215"/>
    </location>
</feature>
<protein>
    <submittedName>
        <fullName evidence="3">BcCHS1, chalcone synthase</fullName>
    </submittedName>
</protein>
<comment type="caution">
    <text evidence="3">The sequence shown here is derived from an EMBL/GenBank/DDBJ whole genome shotgun (WGS) entry which is preliminary data.</text>
</comment>
<evidence type="ECO:0000313" key="3">
    <source>
        <dbReference type="EMBL" id="KAF7365560.1"/>
    </source>
</evidence>
<dbReference type="PANTHER" id="PTHR11877:SF46">
    <property type="entry name" value="TYPE III POLYKETIDE SYNTHASE A"/>
    <property type="match status" value="1"/>
</dbReference>
<dbReference type="InterPro" id="IPR001099">
    <property type="entry name" value="Chalcone/stilbene_synt_N"/>
</dbReference>
<dbReference type="Gene3D" id="3.40.47.10">
    <property type="match status" value="1"/>
</dbReference>
<accession>A0A8H7D8S4</accession>
<dbReference type="PANTHER" id="PTHR11877">
    <property type="entry name" value="HYDROXYMETHYLGLUTARYL-COA SYNTHASE"/>
    <property type="match status" value="1"/>
</dbReference>
<proteinExistence type="predicted"/>
<dbReference type="EMBL" id="JACAZI010000003">
    <property type="protein sequence ID" value="KAF7365560.1"/>
    <property type="molecule type" value="Genomic_DNA"/>
</dbReference>
<keyword evidence="4" id="KW-1185">Reference proteome</keyword>
<evidence type="ECO:0000259" key="2">
    <source>
        <dbReference type="Pfam" id="PF00195"/>
    </source>
</evidence>
<dbReference type="GO" id="GO:0030639">
    <property type="term" value="P:polyketide biosynthetic process"/>
    <property type="evidence" value="ECO:0007669"/>
    <property type="project" value="TreeGrafter"/>
</dbReference>
<evidence type="ECO:0000313" key="4">
    <source>
        <dbReference type="Proteomes" id="UP000620124"/>
    </source>
</evidence>
<dbReference type="SUPFAM" id="SSF53901">
    <property type="entry name" value="Thiolase-like"/>
    <property type="match status" value="1"/>
</dbReference>
<reference evidence="3" key="1">
    <citation type="submission" date="2020-05" db="EMBL/GenBank/DDBJ databases">
        <title>Mycena genomes resolve the evolution of fungal bioluminescence.</title>
        <authorList>
            <person name="Tsai I.J."/>
        </authorList>
    </citation>
    <scope>NUCLEOTIDE SEQUENCE</scope>
    <source>
        <strain evidence="3">CCC161011</strain>
    </source>
</reference>
<dbReference type="OrthoDB" id="329835at2759"/>
<dbReference type="Pfam" id="PF00195">
    <property type="entry name" value="Chal_sti_synt_N"/>
    <property type="match status" value="1"/>
</dbReference>
<gene>
    <name evidence="3" type="ORF">MVEN_00429300</name>
</gene>
<organism evidence="3 4">
    <name type="scientific">Mycena venus</name>
    <dbReference type="NCBI Taxonomy" id="2733690"/>
    <lineage>
        <taxon>Eukaryota</taxon>
        <taxon>Fungi</taxon>
        <taxon>Dikarya</taxon>
        <taxon>Basidiomycota</taxon>
        <taxon>Agaricomycotina</taxon>
        <taxon>Agaricomycetes</taxon>
        <taxon>Agaricomycetidae</taxon>
        <taxon>Agaricales</taxon>
        <taxon>Marasmiineae</taxon>
        <taxon>Mycenaceae</taxon>
        <taxon>Mycena</taxon>
    </lineage>
</organism>
<keyword evidence="1" id="KW-0808">Transferase</keyword>
<sequence length="279" mass="29160">MSMKLATLKVTGIGVAYPSSLVPADELDNLAYAHFNRSPALDKTLAINHCSGIKTLSVVAPFDSPFLNQPTAPSITEISDLFLVEGLALATSAARSAIAEAGISADEITHVVASTCTNSSNPGYDLLLARELGLRPTVEKILLHGVGCSGGLAGLRLASSLCHTAVWRERPANVLVAATEINSSLARNGLECVDRDQEVRVGLALFADAASALILSLEYGSGEVLDGAAADADRKGPEKGIFEVINAIHMVVPGTESILRFDISSQGLNFLFSPSFAPC</sequence>
<dbReference type="Proteomes" id="UP000620124">
    <property type="component" value="Unassembled WGS sequence"/>
</dbReference>
<dbReference type="InterPro" id="IPR016039">
    <property type="entry name" value="Thiolase-like"/>
</dbReference>
<dbReference type="GO" id="GO:0016747">
    <property type="term" value="F:acyltransferase activity, transferring groups other than amino-acyl groups"/>
    <property type="evidence" value="ECO:0007669"/>
    <property type="project" value="InterPro"/>
</dbReference>
<dbReference type="InterPro" id="IPR011141">
    <property type="entry name" value="Polyketide_synthase_type-III"/>
</dbReference>
<name>A0A8H7D8S4_9AGAR</name>